<protein>
    <submittedName>
        <fullName evidence="1">Uncharacterized protein</fullName>
    </submittedName>
</protein>
<keyword evidence="2" id="KW-1185">Reference proteome</keyword>
<evidence type="ECO:0000313" key="1">
    <source>
        <dbReference type="EMBL" id="KAJ9094898.1"/>
    </source>
</evidence>
<accession>A0ACC2V6B1</accession>
<evidence type="ECO:0000313" key="2">
    <source>
        <dbReference type="Proteomes" id="UP001241377"/>
    </source>
</evidence>
<reference evidence="1" key="1">
    <citation type="submission" date="2023-04" db="EMBL/GenBank/DDBJ databases">
        <title>Draft Genome sequencing of Naganishia species isolated from polar environments using Oxford Nanopore Technology.</title>
        <authorList>
            <person name="Leo P."/>
            <person name="Venkateswaran K."/>
        </authorList>
    </citation>
    <scope>NUCLEOTIDE SEQUENCE</scope>
    <source>
        <strain evidence="1">MNA-CCFEE 5261</strain>
    </source>
</reference>
<organism evidence="1 2">
    <name type="scientific">Naganishia cerealis</name>
    <dbReference type="NCBI Taxonomy" id="610337"/>
    <lineage>
        <taxon>Eukaryota</taxon>
        <taxon>Fungi</taxon>
        <taxon>Dikarya</taxon>
        <taxon>Basidiomycota</taxon>
        <taxon>Agaricomycotina</taxon>
        <taxon>Tremellomycetes</taxon>
        <taxon>Filobasidiales</taxon>
        <taxon>Filobasidiaceae</taxon>
        <taxon>Naganishia</taxon>
    </lineage>
</organism>
<name>A0ACC2V6B1_9TREE</name>
<comment type="caution">
    <text evidence="1">The sequence shown here is derived from an EMBL/GenBank/DDBJ whole genome shotgun (WGS) entry which is preliminary data.</text>
</comment>
<gene>
    <name evidence="1" type="ORF">QFC19_007754</name>
</gene>
<dbReference type="Proteomes" id="UP001241377">
    <property type="component" value="Unassembled WGS sequence"/>
</dbReference>
<proteinExistence type="predicted"/>
<dbReference type="EMBL" id="JASBWR010000106">
    <property type="protein sequence ID" value="KAJ9094898.1"/>
    <property type="molecule type" value="Genomic_DNA"/>
</dbReference>
<sequence length="464" mass="52105">MSDSHNFAQTRTLVAATAAVAAAVTAGSILGGQAIRRRLRTAELKRQVEADLAGQPWKDTTALDTADKEGEAKNGVTLGTSYADHEKVWAEGEYDEELIREQVRSFSSAISPSRKIVTNDADGPGSRSKLSRNYTFLGEEGMKKVRNSYVVVVCHEYQYDDVLHDNIATFRSAVEEWEVDQAGRVETKVGLWRKGTESESWLQGADWVVDAIDNINTKIFSSMGAGAKCDPTRVQIADISNTYEDALARNVRVKLRKQGIHSGIPVVYSTEVPGEIKLLPLPDEEFEKGKVNELGAFDDFRVRILPVLGPLPSIFGLHAANYILMDLAGKPLEFPLPVKNRRKTYERLERDLASRETRMSDDIHQVKRIPLTQDDIAYVFEDLHQGRATLPPYPALTKPALIRWYKDKPLTVWNCVVMSDKQADQHMKEVLQGDKIGAEIWGEEAERLVQKRGRDARAVWEWRS</sequence>